<protein>
    <submittedName>
        <fullName evidence="2">Uncharacterized protein</fullName>
    </submittedName>
</protein>
<feature type="transmembrane region" description="Helical" evidence="1">
    <location>
        <begin position="73"/>
        <end position="91"/>
    </location>
</feature>
<evidence type="ECO:0000256" key="1">
    <source>
        <dbReference type="SAM" id="Phobius"/>
    </source>
</evidence>
<dbReference type="Proteomes" id="UP001223712">
    <property type="component" value="Unassembled WGS sequence"/>
</dbReference>
<dbReference type="RefSeq" id="WP_290334729.1">
    <property type="nucleotide sequence ID" value="NZ_JAUFQY010000001.1"/>
</dbReference>
<evidence type="ECO:0000313" key="3">
    <source>
        <dbReference type="Proteomes" id="UP001223712"/>
    </source>
</evidence>
<keyword evidence="1" id="KW-0812">Transmembrane</keyword>
<comment type="caution">
    <text evidence="2">The sequence shown here is derived from an EMBL/GenBank/DDBJ whole genome shotgun (WGS) entry which is preliminary data.</text>
</comment>
<evidence type="ECO:0000313" key="2">
    <source>
        <dbReference type="EMBL" id="MDN3700450.1"/>
    </source>
</evidence>
<keyword evidence="1" id="KW-1133">Transmembrane helix</keyword>
<keyword evidence="3" id="KW-1185">Reference proteome</keyword>
<accession>A0ABT8CHJ0</accession>
<feature type="transmembrane region" description="Helical" evidence="1">
    <location>
        <begin position="103"/>
        <end position="136"/>
    </location>
</feature>
<reference evidence="3" key="1">
    <citation type="journal article" date="2019" name="Int. J. Syst. Evol. Microbiol.">
        <title>The Global Catalogue of Microorganisms (GCM) 10K type strain sequencing project: providing services to taxonomists for standard genome sequencing and annotation.</title>
        <authorList>
            <consortium name="The Broad Institute Genomics Platform"/>
            <consortium name="The Broad Institute Genome Sequencing Center for Infectious Disease"/>
            <person name="Wu L."/>
            <person name="Ma J."/>
        </authorList>
    </citation>
    <scope>NUCLEOTIDE SEQUENCE [LARGE SCALE GENOMIC DNA]</scope>
    <source>
        <strain evidence="3">CECT 7226</strain>
    </source>
</reference>
<sequence length="145" mass="16391">MVDIEKYTSFSTRTSLGIASINAAINNPFGLGFWGYYSQGKIYILQALEFTKSNTREIETIVRTGVNYSFKTGLADALVIGGIPIVFYFLYKIKNMFTLCDNYYLKLSILFSTISLSTYVSFVGLYVITLPFIFALQKIKFGDNQ</sequence>
<organism evidence="2 3">
    <name type="scientific">Vibrio artabrorum</name>
    <dbReference type="NCBI Taxonomy" id="446374"/>
    <lineage>
        <taxon>Bacteria</taxon>
        <taxon>Pseudomonadati</taxon>
        <taxon>Pseudomonadota</taxon>
        <taxon>Gammaproteobacteria</taxon>
        <taxon>Vibrionales</taxon>
        <taxon>Vibrionaceae</taxon>
        <taxon>Vibrio</taxon>
    </lineage>
</organism>
<keyword evidence="1" id="KW-0472">Membrane</keyword>
<gene>
    <name evidence="2" type="ORF">QWY96_05320</name>
</gene>
<proteinExistence type="predicted"/>
<dbReference type="EMBL" id="JAUFQY010000001">
    <property type="protein sequence ID" value="MDN3700450.1"/>
    <property type="molecule type" value="Genomic_DNA"/>
</dbReference>
<name>A0ABT8CHJ0_9VIBR</name>